<organism evidence="1 2">
    <name type="scientific">Actinomadura litoris</name>
    <dbReference type="NCBI Taxonomy" id="2678616"/>
    <lineage>
        <taxon>Bacteria</taxon>
        <taxon>Bacillati</taxon>
        <taxon>Actinomycetota</taxon>
        <taxon>Actinomycetes</taxon>
        <taxon>Streptosporangiales</taxon>
        <taxon>Thermomonosporaceae</taxon>
        <taxon>Actinomadura</taxon>
    </lineage>
</organism>
<dbReference type="EMBL" id="WOFH01000014">
    <property type="protein sequence ID" value="MUN41422.1"/>
    <property type="molecule type" value="Genomic_DNA"/>
</dbReference>
<evidence type="ECO:0000313" key="2">
    <source>
        <dbReference type="Proteomes" id="UP000432015"/>
    </source>
</evidence>
<reference evidence="1 2" key="1">
    <citation type="submission" date="2019-11" db="EMBL/GenBank/DDBJ databases">
        <authorList>
            <person name="Cao P."/>
        </authorList>
    </citation>
    <scope>NUCLEOTIDE SEQUENCE [LARGE SCALE GENOMIC DNA]</scope>
    <source>
        <strain evidence="1 2">NEAU-AAG5</strain>
    </source>
</reference>
<dbReference type="AlphaFoldDB" id="A0A7K1LAH2"/>
<evidence type="ECO:0000313" key="1">
    <source>
        <dbReference type="EMBL" id="MUN41422.1"/>
    </source>
</evidence>
<keyword evidence="2" id="KW-1185">Reference proteome</keyword>
<dbReference type="Proteomes" id="UP000432015">
    <property type="component" value="Unassembled WGS sequence"/>
</dbReference>
<accession>A0A7K1LAH2</accession>
<gene>
    <name evidence="1" type="ORF">GNZ18_33240</name>
</gene>
<proteinExistence type="predicted"/>
<comment type="caution">
    <text evidence="1">The sequence shown here is derived from an EMBL/GenBank/DDBJ whole genome shotgun (WGS) entry which is preliminary data.</text>
</comment>
<name>A0A7K1LAH2_9ACTN</name>
<protein>
    <submittedName>
        <fullName evidence="1">Uncharacterized protein</fullName>
    </submittedName>
</protein>
<dbReference type="RefSeq" id="WP_156220593.1">
    <property type="nucleotide sequence ID" value="NZ_WOFH01000014.1"/>
</dbReference>
<sequence length="69" mass="7386">MSVRLGLDIPRVTGLISVFNDAMRGTPEALPLEERARLALDSLPAWVVRDIGAAAQRLADLANETAAKT</sequence>